<proteinExistence type="inferred from homology"/>
<dbReference type="GO" id="GO:0005886">
    <property type="term" value="C:plasma membrane"/>
    <property type="evidence" value="ECO:0007669"/>
    <property type="project" value="UniProtKB-SubCell"/>
</dbReference>
<accession>M1P565</accession>
<dbReference type="InterPro" id="IPR038770">
    <property type="entry name" value="Na+/solute_symporter_sf"/>
</dbReference>
<protein>
    <recommendedName>
        <fullName evidence="11">Arsenic resistance protein</fullName>
    </recommendedName>
</protein>
<evidence type="ECO:0000256" key="6">
    <source>
        <dbReference type="ARBA" id="ARBA00022989"/>
    </source>
</evidence>
<evidence type="ECO:0000256" key="3">
    <source>
        <dbReference type="ARBA" id="ARBA00022448"/>
    </source>
</evidence>
<dbReference type="GO" id="GO:0015105">
    <property type="term" value="F:arsenite transmembrane transporter activity"/>
    <property type="evidence" value="ECO:0007669"/>
    <property type="project" value="TreeGrafter"/>
</dbReference>
<dbReference type="PATRIC" id="fig|1121362.3.peg.804"/>
<sequence>MSIFFGLLVSTVPEATVLGAAVNPVLGLLLFATFLSVPLTRLRMDLRFVGALALLNFVLVPLVVWVLTFPLRDDAVLLTAALLVLLAPCIDYVIAFTGLAGGARERLLAATPLLLLAQMVLLPLYLRLFIGPEIAGVLSAGPFLEAFLWLILLPLGGAWLVQVMESRSRIARGVSMAASSGMVVLMMATLFVVIAGHAGGVGERLPDLGLVIGVYVAFAVAMNVIGWGLSRRLGFGTEDRVALTFSAVTRNSLVILPFALALPAGYELAPIVVVTQTMVELVAMVVMVRALPALSQRKRIYLRI</sequence>
<keyword evidence="3" id="KW-0813">Transport</keyword>
<organism evidence="9 10">
    <name type="scientific">Corynebacterium halotolerans YIM 70093 = DSM 44683</name>
    <dbReference type="NCBI Taxonomy" id="1121362"/>
    <lineage>
        <taxon>Bacteria</taxon>
        <taxon>Bacillati</taxon>
        <taxon>Actinomycetota</taxon>
        <taxon>Actinomycetes</taxon>
        <taxon>Mycobacteriales</taxon>
        <taxon>Corynebacteriaceae</taxon>
        <taxon>Corynebacterium</taxon>
    </lineage>
</organism>
<dbReference type="Pfam" id="PF01758">
    <property type="entry name" value="SBF"/>
    <property type="match status" value="1"/>
</dbReference>
<dbReference type="GO" id="GO:0015297">
    <property type="term" value="F:antiporter activity"/>
    <property type="evidence" value="ECO:0007669"/>
    <property type="project" value="InterPro"/>
</dbReference>
<evidence type="ECO:0000256" key="5">
    <source>
        <dbReference type="ARBA" id="ARBA00022692"/>
    </source>
</evidence>
<dbReference type="HOGENOM" id="CLU_022869_1_1_11"/>
<comment type="subcellular location">
    <subcellularLocation>
        <location evidence="1">Cell membrane</location>
        <topology evidence="1">Multi-pass membrane protein</topology>
    </subcellularLocation>
</comment>
<feature type="transmembrane region" description="Helical" evidence="8">
    <location>
        <begin position="268"/>
        <end position="291"/>
    </location>
</feature>
<keyword evidence="7 8" id="KW-0472">Membrane</keyword>
<evidence type="ECO:0000256" key="4">
    <source>
        <dbReference type="ARBA" id="ARBA00022475"/>
    </source>
</evidence>
<dbReference type="InterPro" id="IPR004706">
    <property type="entry name" value="Arsenical-R_Acr3"/>
</dbReference>
<evidence type="ECO:0000313" key="9">
    <source>
        <dbReference type="EMBL" id="AGF71811.1"/>
    </source>
</evidence>
<evidence type="ECO:0000256" key="7">
    <source>
        <dbReference type="ARBA" id="ARBA00023136"/>
    </source>
</evidence>
<evidence type="ECO:0000313" key="10">
    <source>
        <dbReference type="Proteomes" id="UP000011723"/>
    </source>
</evidence>
<comment type="similarity">
    <text evidence="2">Belongs to the arsenical resistance-3 (ACR3) (TC 2.A.59) family.</text>
</comment>
<dbReference type="STRING" id="1121362.A605_04000"/>
<gene>
    <name evidence="9" type="ORF">A605_04000</name>
</gene>
<dbReference type="PANTHER" id="PTHR43057">
    <property type="entry name" value="ARSENITE EFFLUX TRANSPORTER"/>
    <property type="match status" value="1"/>
</dbReference>
<dbReference type="InterPro" id="IPR002657">
    <property type="entry name" value="BilAc:Na_symport/Acr3"/>
</dbReference>
<keyword evidence="4" id="KW-1003">Cell membrane</keyword>
<dbReference type="EMBL" id="CP003697">
    <property type="protein sequence ID" value="AGF71811.1"/>
    <property type="molecule type" value="Genomic_DNA"/>
</dbReference>
<feature type="transmembrane region" description="Helical" evidence="8">
    <location>
        <begin position="49"/>
        <end position="69"/>
    </location>
</feature>
<evidence type="ECO:0000256" key="2">
    <source>
        <dbReference type="ARBA" id="ARBA00010110"/>
    </source>
</evidence>
<keyword evidence="6 8" id="KW-1133">Transmembrane helix</keyword>
<dbReference type="Gene3D" id="1.20.1530.20">
    <property type="match status" value="1"/>
</dbReference>
<dbReference type="PANTHER" id="PTHR43057:SF1">
    <property type="entry name" value="ARSENICAL-RESISTANCE PROTEIN 3"/>
    <property type="match status" value="1"/>
</dbReference>
<name>M1P565_9CORY</name>
<keyword evidence="10" id="KW-1185">Reference proteome</keyword>
<feature type="transmembrane region" description="Helical" evidence="8">
    <location>
        <begin position="208"/>
        <end position="229"/>
    </location>
</feature>
<evidence type="ECO:0000256" key="8">
    <source>
        <dbReference type="SAM" id="Phobius"/>
    </source>
</evidence>
<feature type="transmembrane region" description="Helical" evidence="8">
    <location>
        <begin position="75"/>
        <end position="95"/>
    </location>
</feature>
<feature type="transmembrane region" description="Helical" evidence="8">
    <location>
        <begin position="15"/>
        <end position="37"/>
    </location>
</feature>
<dbReference type="eggNOG" id="COG0798">
    <property type="taxonomic scope" value="Bacteria"/>
</dbReference>
<feature type="transmembrane region" description="Helical" evidence="8">
    <location>
        <begin position="146"/>
        <end position="164"/>
    </location>
</feature>
<evidence type="ECO:0008006" key="11">
    <source>
        <dbReference type="Google" id="ProtNLM"/>
    </source>
</evidence>
<keyword evidence="5 8" id="KW-0812">Transmembrane</keyword>
<feature type="transmembrane region" description="Helical" evidence="8">
    <location>
        <begin position="176"/>
        <end position="196"/>
    </location>
</feature>
<dbReference type="KEGG" id="chn:A605_04000"/>
<dbReference type="Proteomes" id="UP000011723">
    <property type="component" value="Chromosome"/>
</dbReference>
<feature type="transmembrane region" description="Helical" evidence="8">
    <location>
        <begin position="241"/>
        <end position="262"/>
    </location>
</feature>
<dbReference type="AlphaFoldDB" id="M1P565"/>
<reference evidence="9 10" key="1">
    <citation type="journal article" date="2012" name="Stand. Genomic Sci.">
        <title>Genome sequence of the halotolerant bacterium Corynebacterium halotolerans type strain YIM 70093(T) (= DSM 44683(T)).</title>
        <authorList>
            <person name="Ruckert C."/>
            <person name="Albersmeier A."/>
            <person name="Al-Dilaimi A."/>
            <person name="Niehaus K."/>
            <person name="Szczepanowski R."/>
            <person name="Kalinowski J."/>
        </authorList>
    </citation>
    <scope>NUCLEOTIDE SEQUENCE [LARGE SCALE GENOMIC DNA]</scope>
    <source>
        <strain evidence="9">YIM 70093</strain>
    </source>
</reference>
<feature type="transmembrane region" description="Helical" evidence="8">
    <location>
        <begin position="107"/>
        <end position="126"/>
    </location>
</feature>
<dbReference type="GO" id="GO:0015104">
    <property type="term" value="F:antimonite transmembrane transporter activity"/>
    <property type="evidence" value="ECO:0007669"/>
    <property type="project" value="TreeGrafter"/>
</dbReference>
<evidence type="ECO:0000256" key="1">
    <source>
        <dbReference type="ARBA" id="ARBA00004651"/>
    </source>
</evidence>